<feature type="non-terminal residue" evidence="1">
    <location>
        <position position="58"/>
    </location>
</feature>
<organism evidence="1">
    <name type="scientific">marine sediment metagenome</name>
    <dbReference type="NCBI Taxonomy" id="412755"/>
    <lineage>
        <taxon>unclassified sequences</taxon>
        <taxon>metagenomes</taxon>
        <taxon>ecological metagenomes</taxon>
    </lineage>
</organism>
<evidence type="ECO:0000313" key="1">
    <source>
        <dbReference type="EMBL" id="GAI58615.1"/>
    </source>
</evidence>
<accession>X1R651</accession>
<gene>
    <name evidence="1" type="ORF">S06H3_55676</name>
</gene>
<protein>
    <submittedName>
        <fullName evidence="1">Uncharacterized protein</fullName>
    </submittedName>
</protein>
<proteinExistence type="predicted"/>
<sequence length="58" mass="6728">MAKALEDRILEERSRLRVTTEELSSRIKASPYGPKSKEYLKRWIQVESTGEVGFALWS</sequence>
<comment type="caution">
    <text evidence="1">The sequence shown here is derived from an EMBL/GenBank/DDBJ whole genome shotgun (WGS) entry which is preliminary data.</text>
</comment>
<reference evidence="1" key="1">
    <citation type="journal article" date="2014" name="Front. Microbiol.">
        <title>High frequency of phylogenetically diverse reductive dehalogenase-homologous genes in deep subseafloor sedimentary metagenomes.</title>
        <authorList>
            <person name="Kawai M."/>
            <person name="Futagami T."/>
            <person name="Toyoda A."/>
            <person name="Takaki Y."/>
            <person name="Nishi S."/>
            <person name="Hori S."/>
            <person name="Arai W."/>
            <person name="Tsubouchi T."/>
            <person name="Morono Y."/>
            <person name="Uchiyama I."/>
            <person name="Ito T."/>
            <person name="Fujiyama A."/>
            <person name="Inagaki F."/>
            <person name="Takami H."/>
        </authorList>
    </citation>
    <scope>NUCLEOTIDE SEQUENCE</scope>
    <source>
        <strain evidence="1">Expedition CK06-06</strain>
    </source>
</reference>
<name>X1R651_9ZZZZ</name>
<dbReference type="EMBL" id="BARV01035717">
    <property type="protein sequence ID" value="GAI58615.1"/>
    <property type="molecule type" value="Genomic_DNA"/>
</dbReference>
<dbReference type="AlphaFoldDB" id="X1R651"/>